<sequence>MRQRWWLVTLAAVVVAALAGMAAINGVRRARYGDVHPQGDSAVVVGHGHRFSLAVPDRGSSVGDHWTAAATPDGVVALVRSEQVDGNIADRVFGPAIGGGAGTRYFVFDARRTGSVAITLHNCFQGCGTDRTTAESRDAVWTVTVR</sequence>
<comment type="caution">
    <text evidence="1">The sequence shown here is derived from an EMBL/GenBank/DDBJ whole genome shotgun (WGS) entry which is preliminary data.</text>
</comment>
<evidence type="ECO:0008006" key="3">
    <source>
        <dbReference type="Google" id="ProtNLM"/>
    </source>
</evidence>
<dbReference type="Proteomes" id="UP000599074">
    <property type="component" value="Unassembled WGS sequence"/>
</dbReference>
<protein>
    <recommendedName>
        <fullName evidence="3">Proteinase inhibitor I42 chagasin domain-containing protein</fullName>
    </recommendedName>
</protein>
<evidence type="ECO:0000313" key="1">
    <source>
        <dbReference type="EMBL" id="GII26028.1"/>
    </source>
</evidence>
<name>A0A8J3X6S8_9ACTN</name>
<organism evidence="1 2">
    <name type="scientific">Planosporangium mesophilum</name>
    <dbReference type="NCBI Taxonomy" id="689768"/>
    <lineage>
        <taxon>Bacteria</taxon>
        <taxon>Bacillati</taxon>
        <taxon>Actinomycetota</taxon>
        <taxon>Actinomycetes</taxon>
        <taxon>Micromonosporales</taxon>
        <taxon>Micromonosporaceae</taxon>
        <taxon>Planosporangium</taxon>
    </lineage>
</organism>
<gene>
    <name evidence="1" type="ORF">Pme01_56250</name>
</gene>
<keyword evidence="2" id="KW-1185">Reference proteome</keyword>
<proteinExistence type="predicted"/>
<dbReference type="AlphaFoldDB" id="A0A8J3X6S8"/>
<dbReference type="RefSeq" id="WP_168113871.1">
    <property type="nucleotide sequence ID" value="NZ_BOON01000064.1"/>
</dbReference>
<evidence type="ECO:0000313" key="2">
    <source>
        <dbReference type="Proteomes" id="UP000599074"/>
    </source>
</evidence>
<reference evidence="1" key="1">
    <citation type="submission" date="2021-01" db="EMBL/GenBank/DDBJ databases">
        <title>Whole genome shotgun sequence of Planosporangium mesophilum NBRC 109066.</title>
        <authorList>
            <person name="Komaki H."/>
            <person name="Tamura T."/>
        </authorList>
    </citation>
    <scope>NUCLEOTIDE SEQUENCE</scope>
    <source>
        <strain evidence="1">NBRC 109066</strain>
    </source>
</reference>
<dbReference type="EMBL" id="BOON01000064">
    <property type="protein sequence ID" value="GII26028.1"/>
    <property type="molecule type" value="Genomic_DNA"/>
</dbReference>
<accession>A0A8J3X6S8</accession>